<feature type="region of interest" description="Disordered" evidence="1">
    <location>
        <begin position="1"/>
        <end position="32"/>
    </location>
</feature>
<gene>
    <name evidence="2" type="ORF">B5M09_012456</name>
</gene>
<evidence type="ECO:0000313" key="2">
    <source>
        <dbReference type="EMBL" id="RQM29005.1"/>
    </source>
</evidence>
<proteinExistence type="predicted"/>
<dbReference type="AlphaFoldDB" id="A0A425DIL6"/>
<evidence type="ECO:0000313" key="3">
    <source>
        <dbReference type="Proteomes" id="UP000284702"/>
    </source>
</evidence>
<accession>A0A425DIL6</accession>
<protein>
    <submittedName>
        <fullName evidence="2">Uncharacterized protein</fullName>
    </submittedName>
</protein>
<dbReference type="Proteomes" id="UP000284702">
    <property type="component" value="Unassembled WGS sequence"/>
</dbReference>
<keyword evidence="3" id="KW-1185">Reference proteome</keyword>
<dbReference type="EMBL" id="MZMZ02001566">
    <property type="protein sequence ID" value="RQM29005.1"/>
    <property type="molecule type" value="Genomic_DNA"/>
</dbReference>
<reference evidence="2" key="1">
    <citation type="submission" date="2018-07" db="EMBL/GenBank/DDBJ databases">
        <title>Annotation of Aphanomyces astaci genome assembly.</title>
        <authorList>
            <person name="Studholme D.J."/>
        </authorList>
    </citation>
    <scope>NUCLEOTIDE SEQUENCE [LARGE SCALE GENOMIC DNA]</scope>
    <source>
        <strain evidence="2">Pc</strain>
    </source>
</reference>
<name>A0A425DIL6_APHAT</name>
<sequence>MLYPPTSSYQTGPPDPTQHSQDSTDLPSHEEDLDEYDANIALQFPGLRDLCDEGQPILYRTMTMYWEREAHLFQGFTPAEITDIEQHFSETMVRIQFSINPSLQQPDNPLSIVNFRK</sequence>
<comment type="caution">
    <text evidence="2">The sequence shown here is derived from an EMBL/GenBank/DDBJ whole genome shotgun (WGS) entry which is preliminary data.</text>
</comment>
<organism evidence="2 3">
    <name type="scientific">Aphanomyces astaci</name>
    <name type="common">Crayfish plague agent</name>
    <dbReference type="NCBI Taxonomy" id="112090"/>
    <lineage>
        <taxon>Eukaryota</taxon>
        <taxon>Sar</taxon>
        <taxon>Stramenopiles</taxon>
        <taxon>Oomycota</taxon>
        <taxon>Saprolegniomycetes</taxon>
        <taxon>Saprolegniales</taxon>
        <taxon>Verrucalvaceae</taxon>
        <taxon>Aphanomyces</taxon>
    </lineage>
</organism>
<evidence type="ECO:0000256" key="1">
    <source>
        <dbReference type="SAM" id="MobiDB-lite"/>
    </source>
</evidence>
<dbReference type="VEuPathDB" id="FungiDB:H257_18858"/>
<feature type="compositionally biased region" description="Polar residues" evidence="1">
    <location>
        <begin position="1"/>
        <end position="26"/>
    </location>
</feature>